<dbReference type="OrthoDB" id="9811577at2"/>
<sequence length="121" mass="13826">MITVKPVADTNILEMEIDGGITAEEFDSALEQANAAIEQHGSIRMLEVIRSIETPPIPWSKFWDNFKFEFEHLSDITHAAVVADQGWIHSLSKLINPMFKMEIKAFNLAEIDQAREWLKNN</sequence>
<dbReference type="InterPro" id="IPR021866">
    <property type="entry name" value="SpoIIAA-like"/>
</dbReference>
<evidence type="ECO:0008006" key="3">
    <source>
        <dbReference type="Google" id="ProtNLM"/>
    </source>
</evidence>
<dbReference type="AlphaFoldDB" id="F0SJ20"/>
<dbReference type="STRING" id="756272.Plabr_0941"/>
<evidence type="ECO:0000313" key="1">
    <source>
        <dbReference type="EMBL" id="ADY58562.1"/>
    </source>
</evidence>
<accession>F0SJ20</accession>
<proteinExistence type="predicted"/>
<dbReference type="Proteomes" id="UP000006860">
    <property type="component" value="Chromosome"/>
</dbReference>
<dbReference type="Pfam" id="PF11964">
    <property type="entry name" value="SpoIIAA-like"/>
    <property type="match status" value="1"/>
</dbReference>
<dbReference type="KEGG" id="pbs:Plabr_0941"/>
<reference evidence="2" key="1">
    <citation type="submission" date="2011-02" db="EMBL/GenBank/DDBJ databases">
        <title>The complete genome of Planctomyces brasiliensis DSM 5305.</title>
        <authorList>
            <person name="Lucas S."/>
            <person name="Copeland A."/>
            <person name="Lapidus A."/>
            <person name="Bruce D."/>
            <person name="Goodwin L."/>
            <person name="Pitluck S."/>
            <person name="Kyrpides N."/>
            <person name="Mavromatis K."/>
            <person name="Pagani I."/>
            <person name="Ivanova N."/>
            <person name="Ovchinnikova G."/>
            <person name="Lu M."/>
            <person name="Detter J.C."/>
            <person name="Han C."/>
            <person name="Land M."/>
            <person name="Hauser L."/>
            <person name="Markowitz V."/>
            <person name="Cheng J.-F."/>
            <person name="Hugenholtz P."/>
            <person name="Woyke T."/>
            <person name="Wu D."/>
            <person name="Tindall B."/>
            <person name="Pomrenke H.G."/>
            <person name="Brambilla E."/>
            <person name="Klenk H.-P."/>
            <person name="Eisen J.A."/>
        </authorList>
    </citation>
    <scope>NUCLEOTIDE SEQUENCE [LARGE SCALE GENOMIC DNA]</scope>
    <source>
        <strain evidence="2">ATCC 49424 / DSM 5305 / JCM 21570 / NBRC 103401 / IFAM 1448</strain>
    </source>
</reference>
<dbReference type="Gene3D" id="3.40.50.10600">
    <property type="entry name" value="SpoIIaa-like domains"/>
    <property type="match status" value="1"/>
</dbReference>
<dbReference type="HOGENOM" id="CLU_137390_2_0_0"/>
<organism evidence="1 2">
    <name type="scientific">Rubinisphaera brasiliensis (strain ATCC 49424 / DSM 5305 / JCM 21570 / IAM 15109 / NBRC 103401 / IFAM 1448)</name>
    <name type="common">Planctomyces brasiliensis</name>
    <dbReference type="NCBI Taxonomy" id="756272"/>
    <lineage>
        <taxon>Bacteria</taxon>
        <taxon>Pseudomonadati</taxon>
        <taxon>Planctomycetota</taxon>
        <taxon>Planctomycetia</taxon>
        <taxon>Planctomycetales</taxon>
        <taxon>Planctomycetaceae</taxon>
        <taxon>Rubinisphaera</taxon>
    </lineage>
</organism>
<dbReference type="SUPFAM" id="SSF52091">
    <property type="entry name" value="SpoIIaa-like"/>
    <property type="match status" value="1"/>
</dbReference>
<dbReference type="RefSeq" id="WP_013627300.1">
    <property type="nucleotide sequence ID" value="NC_015174.1"/>
</dbReference>
<evidence type="ECO:0000313" key="2">
    <source>
        <dbReference type="Proteomes" id="UP000006860"/>
    </source>
</evidence>
<dbReference type="InterPro" id="IPR036513">
    <property type="entry name" value="STAS_dom_sf"/>
</dbReference>
<dbReference type="InterPro" id="IPR038396">
    <property type="entry name" value="SpoIIAA-like_sf"/>
</dbReference>
<gene>
    <name evidence="1" type="ordered locus">Plabr_0941</name>
</gene>
<dbReference type="eggNOG" id="ENOG503301I">
    <property type="taxonomic scope" value="Bacteria"/>
</dbReference>
<dbReference type="EMBL" id="CP002546">
    <property type="protein sequence ID" value="ADY58562.1"/>
    <property type="molecule type" value="Genomic_DNA"/>
</dbReference>
<name>F0SJ20_RUBBR</name>
<keyword evidence="2" id="KW-1185">Reference proteome</keyword>
<protein>
    <recommendedName>
        <fullName evidence="3">UspA domain-containing protein</fullName>
    </recommendedName>
</protein>